<dbReference type="InterPro" id="IPR052514">
    <property type="entry name" value="SAM-dependent_MTase"/>
</dbReference>
<reference evidence="2 3" key="1">
    <citation type="journal article" date="2019" name="Int. J. Syst. Evol. Microbiol.">
        <title>The Global Catalogue of Microorganisms (GCM) 10K type strain sequencing project: providing services to taxonomists for standard genome sequencing and annotation.</title>
        <authorList>
            <consortium name="The Broad Institute Genomics Platform"/>
            <consortium name="The Broad Institute Genome Sequencing Center for Infectious Disease"/>
            <person name="Wu L."/>
            <person name="Ma J."/>
        </authorList>
    </citation>
    <scope>NUCLEOTIDE SEQUENCE [LARGE SCALE GENOMIC DNA]</scope>
    <source>
        <strain evidence="2 3">PJ61</strain>
    </source>
</reference>
<protein>
    <submittedName>
        <fullName evidence="2">FkbM family methyltransferase</fullName>
    </submittedName>
</protein>
<dbReference type="InterPro" id="IPR006342">
    <property type="entry name" value="FkbM_mtfrase"/>
</dbReference>
<dbReference type="Pfam" id="PF05050">
    <property type="entry name" value="Methyltransf_21"/>
    <property type="match status" value="1"/>
</dbReference>
<gene>
    <name evidence="2" type="ORF">ACFQDD_09335</name>
</gene>
<dbReference type="InterPro" id="IPR029063">
    <property type="entry name" value="SAM-dependent_MTases_sf"/>
</dbReference>
<dbReference type="NCBIfam" id="TIGR01444">
    <property type="entry name" value="fkbM_fam"/>
    <property type="match status" value="1"/>
</dbReference>
<dbReference type="SUPFAM" id="SSF53335">
    <property type="entry name" value="S-adenosyl-L-methionine-dependent methyltransferases"/>
    <property type="match status" value="1"/>
</dbReference>
<evidence type="ECO:0000313" key="3">
    <source>
        <dbReference type="Proteomes" id="UP001596274"/>
    </source>
</evidence>
<dbReference type="Gene3D" id="3.40.50.150">
    <property type="entry name" value="Vaccinia Virus protein VP39"/>
    <property type="match status" value="1"/>
</dbReference>
<name>A0ABD5T866_9EURY</name>
<organism evidence="2 3">
    <name type="scientific">Halorubrum pallidum</name>
    <dbReference type="NCBI Taxonomy" id="1526114"/>
    <lineage>
        <taxon>Archaea</taxon>
        <taxon>Methanobacteriati</taxon>
        <taxon>Methanobacteriota</taxon>
        <taxon>Stenosarchaea group</taxon>
        <taxon>Halobacteria</taxon>
        <taxon>Halobacteriales</taxon>
        <taxon>Haloferacaceae</taxon>
        <taxon>Halorubrum</taxon>
    </lineage>
</organism>
<dbReference type="EMBL" id="JBHSWT010000477">
    <property type="protein sequence ID" value="MFC6771716.1"/>
    <property type="molecule type" value="Genomic_DNA"/>
</dbReference>
<keyword evidence="3" id="KW-1185">Reference proteome</keyword>
<comment type="caution">
    <text evidence="2">The sequence shown here is derived from an EMBL/GenBank/DDBJ whole genome shotgun (WGS) entry which is preliminary data.</text>
</comment>
<proteinExistence type="predicted"/>
<dbReference type="PANTHER" id="PTHR34203:SF15">
    <property type="entry name" value="SLL1173 PROTEIN"/>
    <property type="match status" value="1"/>
</dbReference>
<dbReference type="GO" id="GO:0008168">
    <property type="term" value="F:methyltransferase activity"/>
    <property type="evidence" value="ECO:0007669"/>
    <property type="project" value="UniProtKB-KW"/>
</dbReference>
<evidence type="ECO:0000313" key="2">
    <source>
        <dbReference type="EMBL" id="MFC6771716.1"/>
    </source>
</evidence>
<accession>A0ABD5T866</accession>
<feature type="domain" description="Methyltransferase FkbM" evidence="1">
    <location>
        <begin position="82"/>
        <end position="237"/>
    </location>
</feature>
<keyword evidence="2" id="KW-0808">Transferase</keyword>
<dbReference type="GO" id="GO:0032259">
    <property type="term" value="P:methylation"/>
    <property type="evidence" value="ECO:0007669"/>
    <property type="project" value="UniProtKB-KW"/>
</dbReference>
<dbReference type="Proteomes" id="UP001596274">
    <property type="component" value="Unassembled WGS sequence"/>
</dbReference>
<keyword evidence="2" id="KW-0489">Methyltransferase</keyword>
<dbReference type="AlphaFoldDB" id="A0ABD5T866"/>
<dbReference type="PANTHER" id="PTHR34203">
    <property type="entry name" value="METHYLTRANSFERASE, FKBM FAMILY PROTEIN"/>
    <property type="match status" value="1"/>
</dbReference>
<sequence>MPVTEWLGIHDTISRLFDRVRSLYLDLHKRYGPATITHNISGVKVTYPIKTDWQHDRFYHLGEIHILEDMMAEMRPDDVFYDVGAYHGWHAVTAATAAPDSDVVAFEPHPMSHQQLCEVVDAIDADIRACQIALSDKNGTETIGETSEPRARLGNNADGIKIETVNGDQYITEQELPRPTVIKIDTEGMELNVLEGLRTNLESEDCRLVYCELHPTLAPQEDVEGSVIRLLEELGFECEKFTDESKNHLKAKKPE</sequence>
<evidence type="ECO:0000259" key="1">
    <source>
        <dbReference type="Pfam" id="PF05050"/>
    </source>
</evidence>